<protein>
    <recommendedName>
        <fullName evidence="10">Short-chain dehydrogenase/reductase 3</fullName>
    </recommendedName>
    <alternativeName>
        <fullName evidence="11">Retinal short-chain dehydrogenase/reductase 1</fullName>
    </alternativeName>
</protein>
<organism evidence="14 15">
    <name type="scientific">Dufourea novaeangliae</name>
    <name type="common">Sweat bee</name>
    <dbReference type="NCBI Taxonomy" id="178035"/>
    <lineage>
        <taxon>Eukaryota</taxon>
        <taxon>Metazoa</taxon>
        <taxon>Ecdysozoa</taxon>
        <taxon>Arthropoda</taxon>
        <taxon>Hexapoda</taxon>
        <taxon>Insecta</taxon>
        <taxon>Pterygota</taxon>
        <taxon>Neoptera</taxon>
        <taxon>Endopterygota</taxon>
        <taxon>Hymenoptera</taxon>
        <taxon>Apocrita</taxon>
        <taxon>Aculeata</taxon>
        <taxon>Apoidea</taxon>
        <taxon>Anthophila</taxon>
        <taxon>Halictidae</taxon>
        <taxon>Rophitinae</taxon>
        <taxon>Dufourea</taxon>
    </lineage>
</organism>
<sequence length="327" mass="36514">MELPEWANVMYDVIVFVGMTFVYIIESILLTFIPRNYRAKSMKGDIALITGGAGGIGSLIAKKLAKLGAYVVIWDINKTGMESTVRAIRENGGKCCCYYCDITNKEEVYKAAKTVEIEVGSVTLLINNAGYVYGKTLMDLPDDEIERTYRVNILSHYWTTKAFMKEMMKNNHGHIVTVASVAGLLGTYKCTDYSATKFAAIGYHESLFSELRADGYNGIHTTLVCPAYINTDMFVGVTPRIPMLEPEHVAEEVVSGILVNQAVIVLPKTTRFLLPLKYLLPAKSCWALMYNILRGPQSMMTMKEKEEKQILKNNNNFGIISNSAYAQ</sequence>
<evidence type="ECO:0000256" key="12">
    <source>
        <dbReference type="RuleBase" id="RU000363"/>
    </source>
</evidence>
<dbReference type="PRINTS" id="PR00080">
    <property type="entry name" value="SDRFAMILY"/>
</dbReference>
<dbReference type="FunFam" id="3.40.50.720:FF:000131">
    <property type="entry name" value="Short-chain dehydrogenase/reductase 3"/>
    <property type="match status" value="1"/>
</dbReference>
<evidence type="ECO:0000256" key="11">
    <source>
        <dbReference type="ARBA" id="ARBA00082544"/>
    </source>
</evidence>
<dbReference type="Pfam" id="PF00106">
    <property type="entry name" value="adh_short"/>
    <property type="match status" value="1"/>
</dbReference>
<evidence type="ECO:0000256" key="6">
    <source>
        <dbReference type="ARBA" id="ARBA00023002"/>
    </source>
</evidence>
<dbReference type="PANTHER" id="PTHR24322">
    <property type="entry name" value="PKSB"/>
    <property type="match status" value="1"/>
</dbReference>
<comment type="function">
    <text evidence="9">Catalyzes the reduction of all-trans-retinal to all-trans-retinol in the presence of NADPH.</text>
</comment>
<evidence type="ECO:0000256" key="4">
    <source>
        <dbReference type="ARBA" id="ARBA00022857"/>
    </source>
</evidence>
<dbReference type="Proteomes" id="UP000076502">
    <property type="component" value="Unassembled WGS sequence"/>
</dbReference>
<dbReference type="OrthoDB" id="10253736at2759"/>
<evidence type="ECO:0000313" key="14">
    <source>
        <dbReference type="EMBL" id="KZC05490.1"/>
    </source>
</evidence>
<evidence type="ECO:0000256" key="3">
    <source>
        <dbReference type="ARBA" id="ARBA00022692"/>
    </source>
</evidence>
<dbReference type="GO" id="GO:0016020">
    <property type="term" value="C:membrane"/>
    <property type="evidence" value="ECO:0007669"/>
    <property type="project" value="UniProtKB-SubCell"/>
</dbReference>
<dbReference type="InterPro" id="IPR002347">
    <property type="entry name" value="SDR_fam"/>
</dbReference>
<feature type="transmembrane region" description="Helical" evidence="13">
    <location>
        <begin position="13"/>
        <end position="33"/>
    </location>
</feature>
<evidence type="ECO:0000256" key="13">
    <source>
        <dbReference type="SAM" id="Phobius"/>
    </source>
</evidence>
<comment type="subcellular location">
    <subcellularLocation>
        <location evidence="1">Membrane</location>
        <topology evidence="1">Multi-pass membrane protein</topology>
    </subcellularLocation>
</comment>
<dbReference type="Gene3D" id="3.40.50.720">
    <property type="entry name" value="NAD(P)-binding Rossmann-like Domain"/>
    <property type="match status" value="1"/>
</dbReference>
<keyword evidence="7" id="KW-0443">Lipid metabolism</keyword>
<dbReference type="AlphaFoldDB" id="A0A154P2Y2"/>
<evidence type="ECO:0000256" key="10">
    <source>
        <dbReference type="ARBA" id="ARBA00068717"/>
    </source>
</evidence>
<evidence type="ECO:0000256" key="1">
    <source>
        <dbReference type="ARBA" id="ARBA00004141"/>
    </source>
</evidence>
<keyword evidence="4" id="KW-0521">NADP</keyword>
<evidence type="ECO:0000256" key="9">
    <source>
        <dbReference type="ARBA" id="ARBA00059620"/>
    </source>
</evidence>
<dbReference type="PRINTS" id="PR00081">
    <property type="entry name" value="GDHRDH"/>
</dbReference>
<proteinExistence type="inferred from homology"/>
<accession>A0A154P2Y2</accession>
<evidence type="ECO:0000256" key="7">
    <source>
        <dbReference type="ARBA" id="ARBA00023098"/>
    </source>
</evidence>
<reference evidence="14 15" key="1">
    <citation type="submission" date="2015-07" db="EMBL/GenBank/DDBJ databases">
        <title>The genome of Dufourea novaeangliae.</title>
        <authorList>
            <person name="Pan H."/>
            <person name="Kapheim K."/>
        </authorList>
    </citation>
    <scope>NUCLEOTIDE SEQUENCE [LARGE SCALE GENOMIC DNA]</scope>
    <source>
        <strain evidence="14">0120121106</strain>
        <tissue evidence="14">Whole body</tissue>
    </source>
</reference>
<dbReference type="EMBL" id="KQ434792">
    <property type="protein sequence ID" value="KZC05490.1"/>
    <property type="molecule type" value="Genomic_DNA"/>
</dbReference>
<keyword evidence="3 13" id="KW-0812">Transmembrane</keyword>
<dbReference type="InterPro" id="IPR036291">
    <property type="entry name" value="NAD(P)-bd_dom_sf"/>
</dbReference>
<dbReference type="STRING" id="178035.A0A154P2Y2"/>
<evidence type="ECO:0000313" key="15">
    <source>
        <dbReference type="Proteomes" id="UP000076502"/>
    </source>
</evidence>
<keyword evidence="15" id="KW-1185">Reference proteome</keyword>
<dbReference type="GO" id="GO:0052650">
    <property type="term" value="F:all-trans-retinol dehydrogenase (NADP+) activity"/>
    <property type="evidence" value="ECO:0007669"/>
    <property type="project" value="UniProtKB-ARBA"/>
</dbReference>
<dbReference type="CDD" id="cd05339">
    <property type="entry name" value="17beta-HSDXI-like_SDR_c"/>
    <property type="match status" value="1"/>
</dbReference>
<evidence type="ECO:0000256" key="2">
    <source>
        <dbReference type="ARBA" id="ARBA00006484"/>
    </source>
</evidence>
<dbReference type="PANTHER" id="PTHR24322:SF729">
    <property type="entry name" value="MIP05442P"/>
    <property type="match status" value="1"/>
</dbReference>
<evidence type="ECO:0000256" key="5">
    <source>
        <dbReference type="ARBA" id="ARBA00022989"/>
    </source>
</evidence>
<gene>
    <name evidence="14" type="ORF">WN55_06460</name>
</gene>
<keyword evidence="8 13" id="KW-0472">Membrane</keyword>
<evidence type="ECO:0000256" key="8">
    <source>
        <dbReference type="ARBA" id="ARBA00023136"/>
    </source>
</evidence>
<dbReference type="GO" id="GO:0005811">
    <property type="term" value="C:lipid droplet"/>
    <property type="evidence" value="ECO:0007669"/>
    <property type="project" value="TreeGrafter"/>
</dbReference>
<name>A0A154P2Y2_DUFNO</name>
<dbReference type="SUPFAM" id="SSF51735">
    <property type="entry name" value="NAD(P)-binding Rossmann-fold domains"/>
    <property type="match status" value="1"/>
</dbReference>
<comment type="similarity">
    <text evidence="2 12">Belongs to the short-chain dehydrogenases/reductases (SDR) family.</text>
</comment>
<keyword evidence="6" id="KW-0560">Oxidoreductase</keyword>
<keyword evidence="5 13" id="KW-1133">Transmembrane helix</keyword>